<name>A0AAN6MD00_9PEZI</name>
<gene>
    <name evidence="1" type="ORF">C8A05DRAFT_38727</name>
</gene>
<evidence type="ECO:0000313" key="2">
    <source>
        <dbReference type="Proteomes" id="UP001303889"/>
    </source>
</evidence>
<evidence type="ECO:0000313" key="1">
    <source>
        <dbReference type="EMBL" id="KAK3897698.1"/>
    </source>
</evidence>
<proteinExistence type="predicted"/>
<comment type="caution">
    <text evidence="1">The sequence shown here is derived from an EMBL/GenBank/DDBJ whole genome shotgun (WGS) entry which is preliminary data.</text>
</comment>
<dbReference type="Proteomes" id="UP001303889">
    <property type="component" value="Unassembled WGS sequence"/>
</dbReference>
<dbReference type="EMBL" id="MU856089">
    <property type="protein sequence ID" value="KAK3897698.1"/>
    <property type="molecule type" value="Genomic_DNA"/>
</dbReference>
<reference evidence="1" key="2">
    <citation type="submission" date="2023-05" db="EMBL/GenBank/DDBJ databases">
        <authorList>
            <consortium name="Lawrence Berkeley National Laboratory"/>
            <person name="Steindorff A."/>
            <person name="Hensen N."/>
            <person name="Bonometti L."/>
            <person name="Westerberg I."/>
            <person name="Brannstrom I.O."/>
            <person name="Guillou S."/>
            <person name="Cros-Aarteil S."/>
            <person name="Calhoun S."/>
            <person name="Haridas S."/>
            <person name="Kuo A."/>
            <person name="Mondo S."/>
            <person name="Pangilinan J."/>
            <person name="Riley R."/>
            <person name="Labutti K."/>
            <person name="Andreopoulos B."/>
            <person name="Lipzen A."/>
            <person name="Chen C."/>
            <person name="Yanf M."/>
            <person name="Daum C."/>
            <person name="Ng V."/>
            <person name="Clum A."/>
            <person name="Ohm R."/>
            <person name="Martin F."/>
            <person name="Silar P."/>
            <person name="Natvig D."/>
            <person name="Lalanne C."/>
            <person name="Gautier V."/>
            <person name="Ament-Velasquez S.L."/>
            <person name="Kruys A."/>
            <person name="Hutchinson M.I."/>
            <person name="Powell A.J."/>
            <person name="Barry K."/>
            <person name="Miller A.N."/>
            <person name="Grigoriev I.V."/>
            <person name="Debuchy R."/>
            <person name="Gladieux P."/>
            <person name="Thoren M.H."/>
            <person name="Johannesson H."/>
        </authorList>
    </citation>
    <scope>NUCLEOTIDE SEQUENCE</scope>
    <source>
        <strain evidence="1">CBS 103.79</strain>
    </source>
</reference>
<organism evidence="1 2">
    <name type="scientific">Staphylotrichum tortipilum</name>
    <dbReference type="NCBI Taxonomy" id="2831512"/>
    <lineage>
        <taxon>Eukaryota</taxon>
        <taxon>Fungi</taxon>
        <taxon>Dikarya</taxon>
        <taxon>Ascomycota</taxon>
        <taxon>Pezizomycotina</taxon>
        <taxon>Sordariomycetes</taxon>
        <taxon>Sordariomycetidae</taxon>
        <taxon>Sordariales</taxon>
        <taxon>Chaetomiaceae</taxon>
        <taxon>Staphylotrichum</taxon>
    </lineage>
</organism>
<keyword evidence="2" id="KW-1185">Reference proteome</keyword>
<reference evidence="1" key="1">
    <citation type="journal article" date="2023" name="Mol. Phylogenet. Evol.">
        <title>Genome-scale phylogeny and comparative genomics of the fungal order Sordariales.</title>
        <authorList>
            <person name="Hensen N."/>
            <person name="Bonometti L."/>
            <person name="Westerberg I."/>
            <person name="Brannstrom I.O."/>
            <person name="Guillou S."/>
            <person name="Cros-Aarteil S."/>
            <person name="Calhoun S."/>
            <person name="Haridas S."/>
            <person name="Kuo A."/>
            <person name="Mondo S."/>
            <person name="Pangilinan J."/>
            <person name="Riley R."/>
            <person name="LaButti K."/>
            <person name="Andreopoulos B."/>
            <person name="Lipzen A."/>
            <person name="Chen C."/>
            <person name="Yan M."/>
            <person name="Daum C."/>
            <person name="Ng V."/>
            <person name="Clum A."/>
            <person name="Steindorff A."/>
            <person name="Ohm R.A."/>
            <person name="Martin F."/>
            <person name="Silar P."/>
            <person name="Natvig D.O."/>
            <person name="Lalanne C."/>
            <person name="Gautier V."/>
            <person name="Ament-Velasquez S.L."/>
            <person name="Kruys A."/>
            <person name="Hutchinson M.I."/>
            <person name="Powell A.J."/>
            <person name="Barry K."/>
            <person name="Miller A.N."/>
            <person name="Grigoriev I.V."/>
            <person name="Debuchy R."/>
            <person name="Gladieux P."/>
            <person name="Hiltunen Thoren M."/>
            <person name="Johannesson H."/>
        </authorList>
    </citation>
    <scope>NUCLEOTIDE SEQUENCE</scope>
    <source>
        <strain evidence="1">CBS 103.79</strain>
    </source>
</reference>
<protein>
    <submittedName>
        <fullName evidence="1">Uncharacterized protein</fullName>
    </submittedName>
</protein>
<dbReference type="AlphaFoldDB" id="A0AAN6MD00"/>
<accession>A0AAN6MD00</accession>
<sequence>MHDDFLDADYYNDVEDHDEVERYLSEWPKPGGFLTGRPLWHVPDPEADYIYLLAS</sequence>